<dbReference type="SMART" id="SM00387">
    <property type="entry name" value="HATPase_c"/>
    <property type="match status" value="1"/>
</dbReference>
<evidence type="ECO:0000256" key="3">
    <source>
        <dbReference type="ARBA" id="ARBA00012438"/>
    </source>
</evidence>
<dbReference type="InterPro" id="IPR050398">
    <property type="entry name" value="HssS/ArlS-like"/>
</dbReference>
<dbReference type="SUPFAM" id="SSF55874">
    <property type="entry name" value="ATPase domain of HSP90 chaperone/DNA topoisomerase II/histidine kinase"/>
    <property type="match status" value="1"/>
</dbReference>
<keyword evidence="6" id="KW-0808">Transferase</keyword>
<accession>A0A1I4D2X8</accession>
<dbReference type="Proteomes" id="UP000198915">
    <property type="component" value="Unassembled WGS sequence"/>
</dbReference>
<evidence type="ECO:0000256" key="2">
    <source>
        <dbReference type="ARBA" id="ARBA00004651"/>
    </source>
</evidence>
<dbReference type="CDD" id="cd00082">
    <property type="entry name" value="HisKA"/>
    <property type="match status" value="1"/>
</dbReference>
<keyword evidence="12" id="KW-0902">Two-component regulatory system</keyword>
<dbReference type="FunFam" id="3.30.565.10:FF:000006">
    <property type="entry name" value="Sensor histidine kinase WalK"/>
    <property type="match status" value="1"/>
</dbReference>
<feature type="transmembrane region" description="Helical" evidence="14">
    <location>
        <begin position="141"/>
        <end position="160"/>
    </location>
</feature>
<dbReference type="InterPro" id="IPR005467">
    <property type="entry name" value="His_kinase_dom"/>
</dbReference>
<dbReference type="EMBL" id="FORT01000022">
    <property type="protein sequence ID" value="SFK87918.1"/>
    <property type="molecule type" value="Genomic_DNA"/>
</dbReference>
<dbReference type="PRINTS" id="PR00344">
    <property type="entry name" value="BCTRLSENSOR"/>
</dbReference>
<evidence type="ECO:0000256" key="10">
    <source>
        <dbReference type="ARBA" id="ARBA00022840"/>
    </source>
</evidence>
<evidence type="ECO:0000256" key="13">
    <source>
        <dbReference type="ARBA" id="ARBA00023136"/>
    </source>
</evidence>
<dbReference type="GO" id="GO:0005886">
    <property type="term" value="C:plasma membrane"/>
    <property type="evidence" value="ECO:0007669"/>
    <property type="project" value="UniProtKB-SubCell"/>
</dbReference>
<keyword evidence="9 16" id="KW-0418">Kinase</keyword>
<evidence type="ECO:0000256" key="7">
    <source>
        <dbReference type="ARBA" id="ARBA00022692"/>
    </source>
</evidence>
<proteinExistence type="predicted"/>
<dbReference type="InterPro" id="IPR036097">
    <property type="entry name" value="HisK_dim/P_sf"/>
</dbReference>
<dbReference type="Gene3D" id="1.10.287.130">
    <property type="match status" value="1"/>
</dbReference>
<dbReference type="InterPro" id="IPR004358">
    <property type="entry name" value="Sig_transdc_His_kin-like_C"/>
</dbReference>
<keyword evidence="5" id="KW-0597">Phosphoprotein</keyword>
<dbReference type="SMART" id="SM00388">
    <property type="entry name" value="HisKA"/>
    <property type="match status" value="1"/>
</dbReference>
<dbReference type="RefSeq" id="WP_092276162.1">
    <property type="nucleotide sequence ID" value="NZ_FORT01000022.1"/>
</dbReference>
<dbReference type="GO" id="GO:0005524">
    <property type="term" value="F:ATP binding"/>
    <property type="evidence" value="ECO:0007669"/>
    <property type="project" value="UniProtKB-KW"/>
</dbReference>
<keyword evidence="11 14" id="KW-1133">Transmembrane helix</keyword>
<name>A0A1I4D2X8_9BACL</name>
<dbReference type="GO" id="GO:0000155">
    <property type="term" value="F:phosphorelay sensor kinase activity"/>
    <property type="evidence" value="ECO:0007669"/>
    <property type="project" value="InterPro"/>
</dbReference>
<evidence type="ECO:0000256" key="5">
    <source>
        <dbReference type="ARBA" id="ARBA00022553"/>
    </source>
</evidence>
<evidence type="ECO:0000256" key="14">
    <source>
        <dbReference type="SAM" id="Phobius"/>
    </source>
</evidence>
<evidence type="ECO:0000256" key="11">
    <source>
        <dbReference type="ARBA" id="ARBA00022989"/>
    </source>
</evidence>
<keyword evidence="13 14" id="KW-0472">Membrane</keyword>
<dbReference type="AlphaFoldDB" id="A0A1I4D2X8"/>
<keyword evidence="10" id="KW-0067">ATP-binding</keyword>
<dbReference type="Pfam" id="PF02518">
    <property type="entry name" value="HATPase_c"/>
    <property type="match status" value="1"/>
</dbReference>
<comment type="catalytic activity">
    <reaction evidence="1">
        <text>ATP + protein L-histidine = ADP + protein N-phospho-L-histidine.</text>
        <dbReference type="EC" id="2.7.13.3"/>
    </reaction>
</comment>
<protein>
    <recommendedName>
        <fullName evidence="3">histidine kinase</fullName>
        <ecNumber evidence="3">2.7.13.3</ecNumber>
    </recommendedName>
</protein>
<dbReference type="Pfam" id="PF00512">
    <property type="entry name" value="HisKA"/>
    <property type="match status" value="1"/>
</dbReference>
<evidence type="ECO:0000259" key="15">
    <source>
        <dbReference type="PROSITE" id="PS50109"/>
    </source>
</evidence>
<keyword evidence="17" id="KW-1185">Reference proteome</keyword>
<evidence type="ECO:0000256" key="12">
    <source>
        <dbReference type="ARBA" id="ARBA00023012"/>
    </source>
</evidence>
<keyword evidence="4" id="KW-1003">Cell membrane</keyword>
<dbReference type="InterPro" id="IPR003661">
    <property type="entry name" value="HisK_dim/P_dom"/>
</dbReference>
<dbReference type="PANTHER" id="PTHR45528:SF1">
    <property type="entry name" value="SENSOR HISTIDINE KINASE CPXA"/>
    <property type="match status" value="1"/>
</dbReference>
<evidence type="ECO:0000256" key="8">
    <source>
        <dbReference type="ARBA" id="ARBA00022741"/>
    </source>
</evidence>
<comment type="subcellular location">
    <subcellularLocation>
        <location evidence="2">Cell membrane</location>
        <topology evidence="2">Multi-pass membrane protein</topology>
    </subcellularLocation>
</comment>
<dbReference type="SUPFAM" id="SSF47384">
    <property type="entry name" value="Homodimeric domain of signal transducing histidine kinase"/>
    <property type="match status" value="1"/>
</dbReference>
<reference evidence="17" key="1">
    <citation type="submission" date="2016-10" db="EMBL/GenBank/DDBJ databases">
        <authorList>
            <person name="Varghese N."/>
            <person name="Submissions S."/>
        </authorList>
    </citation>
    <scope>NUCLEOTIDE SEQUENCE [LARGE SCALE GENOMIC DNA]</scope>
    <source>
        <strain evidence="17">OK042</strain>
    </source>
</reference>
<feature type="domain" description="Histidine kinase" evidence="15">
    <location>
        <begin position="220"/>
        <end position="440"/>
    </location>
</feature>
<evidence type="ECO:0000313" key="16">
    <source>
        <dbReference type="EMBL" id="SFK87918.1"/>
    </source>
</evidence>
<evidence type="ECO:0000256" key="9">
    <source>
        <dbReference type="ARBA" id="ARBA00022777"/>
    </source>
</evidence>
<dbReference type="PROSITE" id="PS50109">
    <property type="entry name" value="HIS_KIN"/>
    <property type="match status" value="1"/>
</dbReference>
<sequence>MRHHIQFKMLIAHGIVLLLSLILLGLYYWKFEIADFATEWEKLRHQFQQQDRQFINEINEFRGKPDETRTFLYSYAQDHSMRISMFDREKGKSITADSLSHNIFSVTLQDDQYTDQKHRYDFTFTHPVTWNMLRPVQSSSHILAVAVLLFCLSTVFLGIYSRRLAMLPLVTFYQKHSDLIKSDFPHYPNEMEWEKIYSSLLKANETLSLEKHRQSAAMAAISHDLKTPLTSIKGYMERLMRGRVQSEEKRQEYYQIIYRKATEIEKLTQDLTEYVQNANHPLLVRKRVPLHSFVRSIASEYEEELPTFSAKLSCSCSIIGNPTLFVDEQRIRRVFANVIHNSLNHSSTQSEVHISFRVYTENDMAIFELEDNGPGVPKEELQKIFEPFYRVDKARSKVKNGSGLGLAICKGMVEKQDGRIHAYLPEKGGLGIKIALPLQAAE</sequence>
<feature type="transmembrane region" description="Helical" evidence="14">
    <location>
        <begin position="7"/>
        <end position="29"/>
    </location>
</feature>
<dbReference type="PANTHER" id="PTHR45528">
    <property type="entry name" value="SENSOR HISTIDINE KINASE CPXA"/>
    <property type="match status" value="1"/>
</dbReference>
<evidence type="ECO:0000256" key="4">
    <source>
        <dbReference type="ARBA" id="ARBA00022475"/>
    </source>
</evidence>
<gene>
    <name evidence="16" type="ORF">SAMN05518846_12272</name>
</gene>
<dbReference type="InterPro" id="IPR036890">
    <property type="entry name" value="HATPase_C_sf"/>
</dbReference>
<dbReference type="InterPro" id="IPR003594">
    <property type="entry name" value="HATPase_dom"/>
</dbReference>
<dbReference type="STRING" id="1884381.SAMN05518846_12272"/>
<organism evidence="16 17">
    <name type="scientific">Brevibacillus centrosporus</name>
    <dbReference type="NCBI Taxonomy" id="54910"/>
    <lineage>
        <taxon>Bacteria</taxon>
        <taxon>Bacillati</taxon>
        <taxon>Bacillota</taxon>
        <taxon>Bacilli</taxon>
        <taxon>Bacillales</taxon>
        <taxon>Paenibacillaceae</taxon>
        <taxon>Brevibacillus</taxon>
    </lineage>
</organism>
<dbReference type="EC" id="2.7.13.3" evidence="3"/>
<evidence type="ECO:0000256" key="6">
    <source>
        <dbReference type="ARBA" id="ARBA00022679"/>
    </source>
</evidence>
<dbReference type="Gene3D" id="3.30.565.10">
    <property type="entry name" value="Histidine kinase-like ATPase, C-terminal domain"/>
    <property type="match status" value="1"/>
</dbReference>
<evidence type="ECO:0000313" key="17">
    <source>
        <dbReference type="Proteomes" id="UP000198915"/>
    </source>
</evidence>
<keyword evidence="7 14" id="KW-0812">Transmembrane</keyword>
<dbReference type="CDD" id="cd00075">
    <property type="entry name" value="HATPase"/>
    <property type="match status" value="1"/>
</dbReference>
<evidence type="ECO:0000256" key="1">
    <source>
        <dbReference type="ARBA" id="ARBA00000085"/>
    </source>
</evidence>
<keyword evidence="8" id="KW-0547">Nucleotide-binding</keyword>